<feature type="region of interest" description="Disordered" evidence="1">
    <location>
        <begin position="1"/>
        <end position="20"/>
    </location>
</feature>
<gene>
    <name evidence="2" type="ORF">DCAF_LOCUS6639</name>
</gene>
<organism evidence="2 3">
    <name type="scientific">Dovyalis caffra</name>
    <dbReference type="NCBI Taxonomy" id="77055"/>
    <lineage>
        <taxon>Eukaryota</taxon>
        <taxon>Viridiplantae</taxon>
        <taxon>Streptophyta</taxon>
        <taxon>Embryophyta</taxon>
        <taxon>Tracheophyta</taxon>
        <taxon>Spermatophyta</taxon>
        <taxon>Magnoliopsida</taxon>
        <taxon>eudicotyledons</taxon>
        <taxon>Gunneridae</taxon>
        <taxon>Pentapetalae</taxon>
        <taxon>rosids</taxon>
        <taxon>fabids</taxon>
        <taxon>Malpighiales</taxon>
        <taxon>Salicaceae</taxon>
        <taxon>Flacourtieae</taxon>
        <taxon>Dovyalis</taxon>
    </lineage>
</organism>
<proteinExistence type="predicted"/>
<evidence type="ECO:0000313" key="2">
    <source>
        <dbReference type="EMBL" id="CAK7328896.1"/>
    </source>
</evidence>
<dbReference type="EMBL" id="CAWUPB010000905">
    <property type="protein sequence ID" value="CAK7328896.1"/>
    <property type="molecule type" value="Genomic_DNA"/>
</dbReference>
<keyword evidence="3" id="KW-1185">Reference proteome</keyword>
<name>A0AAV1R9A2_9ROSI</name>
<evidence type="ECO:0000313" key="3">
    <source>
        <dbReference type="Proteomes" id="UP001314170"/>
    </source>
</evidence>
<dbReference type="Proteomes" id="UP001314170">
    <property type="component" value="Unassembled WGS sequence"/>
</dbReference>
<evidence type="ECO:0000256" key="1">
    <source>
        <dbReference type="SAM" id="MobiDB-lite"/>
    </source>
</evidence>
<dbReference type="AlphaFoldDB" id="A0AAV1R9A2"/>
<sequence>MERVYEEEDEGDGDDDEGFSSNFHLSCWRYTKSSSMCYFEKWRKSMKKKMEVVVVMMKDFESDFIDHVGDIPSRAPNGNYKQHLTPINVALNEKVEKIK</sequence>
<accession>A0AAV1R9A2</accession>
<protein>
    <submittedName>
        <fullName evidence="2">Uncharacterized protein</fullName>
    </submittedName>
</protein>
<feature type="compositionally biased region" description="Acidic residues" evidence="1">
    <location>
        <begin position="1"/>
        <end position="18"/>
    </location>
</feature>
<comment type="caution">
    <text evidence="2">The sequence shown here is derived from an EMBL/GenBank/DDBJ whole genome shotgun (WGS) entry which is preliminary data.</text>
</comment>
<reference evidence="2 3" key="1">
    <citation type="submission" date="2024-01" db="EMBL/GenBank/DDBJ databases">
        <authorList>
            <person name="Waweru B."/>
        </authorList>
    </citation>
    <scope>NUCLEOTIDE SEQUENCE [LARGE SCALE GENOMIC DNA]</scope>
</reference>